<name>A0A0D2SGV3_GOSRA</name>
<accession>A0A0D2SGV3</accession>
<evidence type="ECO:0000313" key="2">
    <source>
        <dbReference type="Proteomes" id="UP000032304"/>
    </source>
</evidence>
<keyword evidence="2" id="KW-1185">Reference proteome</keyword>
<dbReference type="Gramene" id="KJB82432">
    <property type="protein sequence ID" value="KJB82432"/>
    <property type="gene ID" value="B456_013G195300"/>
</dbReference>
<proteinExistence type="predicted"/>
<protein>
    <submittedName>
        <fullName evidence="1">Uncharacterized protein</fullName>
    </submittedName>
</protein>
<dbReference type="AlphaFoldDB" id="A0A0D2SGV3"/>
<evidence type="ECO:0000313" key="1">
    <source>
        <dbReference type="EMBL" id="KJB82432.1"/>
    </source>
</evidence>
<sequence length="165" mass="18632">MAMVMAPLSTREKFITKAAMAMVMAPLSTREKFITKAAMAMGPLRPPVTVTASSTRKGLWIRSRTRSTAREVMNLVMRAKRKRRRRRRSMKMAMKAAAAATVIRSSIIVLVFLSLMVHGMNVKACQNICIIFIFICGENEKKKKSKKRGCLWCMVLIACDVFDKL</sequence>
<dbReference type="EMBL" id="CM001752">
    <property type="protein sequence ID" value="KJB82432.1"/>
    <property type="molecule type" value="Genomic_DNA"/>
</dbReference>
<organism evidence="1 2">
    <name type="scientific">Gossypium raimondii</name>
    <name type="common">Peruvian cotton</name>
    <name type="synonym">Gossypium klotzschianum subsp. raimondii</name>
    <dbReference type="NCBI Taxonomy" id="29730"/>
    <lineage>
        <taxon>Eukaryota</taxon>
        <taxon>Viridiplantae</taxon>
        <taxon>Streptophyta</taxon>
        <taxon>Embryophyta</taxon>
        <taxon>Tracheophyta</taxon>
        <taxon>Spermatophyta</taxon>
        <taxon>Magnoliopsida</taxon>
        <taxon>eudicotyledons</taxon>
        <taxon>Gunneridae</taxon>
        <taxon>Pentapetalae</taxon>
        <taxon>rosids</taxon>
        <taxon>malvids</taxon>
        <taxon>Malvales</taxon>
        <taxon>Malvaceae</taxon>
        <taxon>Malvoideae</taxon>
        <taxon>Gossypium</taxon>
    </lineage>
</organism>
<dbReference type="Proteomes" id="UP000032304">
    <property type="component" value="Chromosome 13"/>
</dbReference>
<reference evidence="1 2" key="1">
    <citation type="journal article" date="2012" name="Nature">
        <title>Repeated polyploidization of Gossypium genomes and the evolution of spinnable cotton fibres.</title>
        <authorList>
            <person name="Paterson A.H."/>
            <person name="Wendel J.F."/>
            <person name="Gundlach H."/>
            <person name="Guo H."/>
            <person name="Jenkins J."/>
            <person name="Jin D."/>
            <person name="Llewellyn D."/>
            <person name="Showmaker K.C."/>
            <person name="Shu S."/>
            <person name="Udall J."/>
            <person name="Yoo M.J."/>
            <person name="Byers R."/>
            <person name="Chen W."/>
            <person name="Doron-Faigenboim A."/>
            <person name="Duke M.V."/>
            <person name="Gong L."/>
            <person name="Grimwood J."/>
            <person name="Grover C."/>
            <person name="Grupp K."/>
            <person name="Hu G."/>
            <person name="Lee T.H."/>
            <person name="Li J."/>
            <person name="Lin L."/>
            <person name="Liu T."/>
            <person name="Marler B.S."/>
            <person name="Page J.T."/>
            <person name="Roberts A.W."/>
            <person name="Romanel E."/>
            <person name="Sanders W.S."/>
            <person name="Szadkowski E."/>
            <person name="Tan X."/>
            <person name="Tang H."/>
            <person name="Xu C."/>
            <person name="Wang J."/>
            <person name="Wang Z."/>
            <person name="Zhang D."/>
            <person name="Zhang L."/>
            <person name="Ashrafi H."/>
            <person name="Bedon F."/>
            <person name="Bowers J.E."/>
            <person name="Brubaker C.L."/>
            <person name="Chee P.W."/>
            <person name="Das S."/>
            <person name="Gingle A.R."/>
            <person name="Haigler C.H."/>
            <person name="Harker D."/>
            <person name="Hoffmann L.V."/>
            <person name="Hovav R."/>
            <person name="Jones D.C."/>
            <person name="Lemke C."/>
            <person name="Mansoor S."/>
            <person name="ur Rahman M."/>
            <person name="Rainville L.N."/>
            <person name="Rambani A."/>
            <person name="Reddy U.K."/>
            <person name="Rong J.K."/>
            <person name="Saranga Y."/>
            <person name="Scheffler B.E."/>
            <person name="Scheffler J.A."/>
            <person name="Stelly D.M."/>
            <person name="Triplett B.A."/>
            <person name="Van Deynze A."/>
            <person name="Vaslin M.F."/>
            <person name="Waghmare V.N."/>
            <person name="Walford S.A."/>
            <person name="Wright R.J."/>
            <person name="Zaki E.A."/>
            <person name="Zhang T."/>
            <person name="Dennis E.S."/>
            <person name="Mayer K.F."/>
            <person name="Peterson D.G."/>
            <person name="Rokhsar D.S."/>
            <person name="Wang X."/>
            <person name="Schmutz J."/>
        </authorList>
    </citation>
    <scope>NUCLEOTIDE SEQUENCE [LARGE SCALE GENOMIC DNA]</scope>
</reference>
<gene>
    <name evidence="1" type="ORF">B456_013G195300</name>
</gene>